<dbReference type="PANTHER" id="PTHR35807:SF1">
    <property type="entry name" value="TRANSCRIPTIONAL REGULATOR REDD"/>
    <property type="match status" value="1"/>
</dbReference>
<protein>
    <submittedName>
        <fullName evidence="8">Winged helix-turn-helix domain-containing protein</fullName>
    </submittedName>
</protein>
<dbReference type="KEGG" id="nhy:JQS43_01950"/>
<feature type="region of interest" description="Disordered" evidence="6">
    <location>
        <begin position="251"/>
        <end position="288"/>
    </location>
</feature>
<dbReference type="InterPro" id="IPR001867">
    <property type="entry name" value="OmpR/PhoB-type_DNA-bd"/>
</dbReference>
<dbReference type="SMART" id="SM01043">
    <property type="entry name" value="BTAD"/>
    <property type="match status" value="1"/>
</dbReference>
<dbReference type="RefSeq" id="WP_239677336.1">
    <property type="nucleotide sequence ID" value="NZ_CP070499.1"/>
</dbReference>
<dbReference type="PRINTS" id="PR00364">
    <property type="entry name" value="DISEASERSIST"/>
</dbReference>
<dbReference type="Gene3D" id="1.10.10.10">
    <property type="entry name" value="Winged helix-like DNA-binding domain superfamily/Winged helix DNA-binding domain"/>
    <property type="match status" value="1"/>
</dbReference>
<dbReference type="Proteomes" id="UP000662857">
    <property type="component" value="Chromosome"/>
</dbReference>
<dbReference type="InterPro" id="IPR051677">
    <property type="entry name" value="AfsR-DnrI-RedD_regulator"/>
</dbReference>
<sequence>MRVRLLGSVELGSSAGRVDLGGPRQRCVFTVLAMTPRQTVPMETLIERVWGDQVPRNVRTVLYTYVSRLRSLLAEATDGAAAGQSLLRRRAGGYQLELAPDEIDLHRSRQLVTQARAAAGTGDPAARRRAVELLRSAGELWSGPPLTGISGDWAERVRTGLEHERLALLTERFEAELRLGEHEQVIGPLSETLAAYPLTESLAAQLMVALHRAGRHAEALTVYGDLRRRMVDELGDEPGTELRRLHERVLRRDPELLPPPPLAAPSPPAPMAQPFEPAPAGADELGSAPEPAGAPFAALCQLPPDIWHFVGREQLTKELVAGLDPDPERTAVGVVAINGAPGVGKSALAVHVAHQLRDRFPDGQWFIQLGGVTDPAKPADVIEELLIASGLAPAAVPAGLPQRTATLRARLADRRVLVVLDDAASAAQLRPLLPGTGSAAVVVTGRRRLGGLPDAAHVRLDPLDHAAALTLLGKLAGAGRVAAEPDAAAEICAACARSPLALQIAAARLSAHPEWRLERFAARLREPGRRLDELSVGDLAVRPELVQTHLSLDTRARGALGRLAPLGTRHFSASTAAALTGVRDGDLLVEELVAAALLDPVDSDATAEPRYRLSELVAAYAAELDEQPAG</sequence>
<dbReference type="Pfam" id="PF00931">
    <property type="entry name" value="NB-ARC"/>
    <property type="match status" value="1"/>
</dbReference>
<dbReference type="AlphaFoldDB" id="A0A895YGE1"/>
<dbReference type="InterPro" id="IPR027417">
    <property type="entry name" value="P-loop_NTPase"/>
</dbReference>
<dbReference type="GO" id="GO:0000160">
    <property type="term" value="P:phosphorelay signal transduction system"/>
    <property type="evidence" value="ECO:0007669"/>
    <property type="project" value="InterPro"/>
</dbReference>
<dbReference type="SMART" id="SM00862">
    <property type="entry name" value="Trans_reg_C"/>
    <property type="match status" value="1"/>
</dbReference>
<dbReference type="InterPro" id="IPR005158">
    <property type="entry name" value="BTAD"/>
</dbReference>
<feature type="DNA-binding region" description="OmpR/PhoB-type" evidence="5">
    <location>
        <begin position="1"/>
        <end position="98"/>
    </location>
</feature>
<evidence type="ECO:0000256" key="5">
    <source>
        <dbReference type="PROSITE-ProRule" id="PRU01091"/>
    </source>
</evidence>
<organism evidence="8 9">
    <name type="scientific">Natronosporangium hydrolyticum</name>
    <dbReference type="NCBI Taxonomy" id="2811111"/>
    <lineage>
        <taxon>Bacteria</taxon>
        <taxon>Bacillati</taxon>
        <taxon>Actinomycetota</taxon>
        <taxon>Actinomycetes</taxon>
        <taxon>Micromonosporales</taxon>
        <taxon>Micromonosporaceae</taxon>
        <taxon>Natronosporangium</taxon>
    </lineage>
</organism>
<dbReference type="InterPro" id="IPR036388">
    <property type="entry name" value="WH-like_DNA-bd_sf"/>
</dbReference>
<evidence type="ECO:0000256" key="1">
    <source>
        <dbReference type="ARBA" id="ARBA00005820"/>
    </source>
</evidence>
<keyword evidence="3 5" id="KW-0238">DNA-binding</keyword>
<dbReference type="Gene3D" id="1.25.40.10">
    <property type="entry name" value="Tetratricopeptide repeat domain"/>
    <property type="match status" value="1"/>
</dbReference>
<keyword evidence="2" id="KW-0805">Transcription regulation</keyword>
<evidence type="ECO:0000259" key="7">
    <source>
        <dbReference type="PROSITE" id="PS51755"/>
    </source>
</evidence>
<keyword evidence="9" id="KW-1185">Reference proteome</keyword>
<proteinExistence type="inferred from homology"/>
<dbReference type="GO" id="GO:0043531">
    <property type="term" value="F:ADP binding"/>
    <property type="evidence" value="ECO:0007669"/>
    <property type="project" value="InterPro"/>
</dbReference>
<dbReference type="CDD" id="cd15831">
    <property type="entry name" value="BTAD"/>
    <property type="match status" value="1"/>
</dbReference>
<evidence type="ECO:0000313" key="9">
    <source>
        <dbReference type="Proteomes" id="UP000662857"/>
    </source>
</evidence>
<evidence type="ECO:0000313" key="8">
    <source>
        <dbReference type="EMBL" id="QSB15162.1"/>
    </source>
</evidence>
<reference evidence="8" key="1">
    <citation type="submission" date="2021-02" db="EMBL/GenBank/DDBJ databases">
        <title>Natrosporangium hydrolyticum gen. nov., sp. nov, a haloalkaliphilic actinobacterium from a soda solonchak soil.</title>
        <authorList>
            <person name="Sorokin D.Y."/>
            <person name="Khijniak T.V."/>
            <person name="Zakharycheva A.P."/>
            <person name="Boueva O.V."/>
            <person name="Ariskina E.V."/>
            <person name="Hahnke R.L."/>
            <person name="Bunk B."/>
            <person name="Sproer C."/>
            <person name="Schumann P."/>
            <person name="Evtushenko L.I."/>
            <person name="Kublanov I.V."/>
        </authorList>
    </citation>
    <scope>NUCLEOTIDE SEQUENCE</scope>
    <source>
        <strain evidence="8">DSM 106523</strain>
    </source>
</reference>
<feature type="domain" description="OmpR/PhoB-type" evidence="7">
    <location>
        <begin position="1"/>
        <end position="98"/>
    </location>
</feature>
<keyword evidence="4" id="KW-0804">Transcription</keyword>
<comment type="similarity">
    <text evidence="1">Belongs to the AfsR/DnrI/RedD regulatory family.</text>
</comment>
<name>A0A895YGE1_9ACTN</name>
<evidence type="ECO:0000256" key="3">
    <source>
        <dbReference type="ARBA" id="ARBA00023125"/>
    </source>
</evidence>
<dbReference type="SUPFAM" id="SSF48452">
    <property type="entry name" value="TPR-like"/>
    <property type="match status" value="1"/>
</dbReference>
<dbReference type="PANTHER" id="PTHR35807">
    <property type="entry name" value="TRANSCRIPTIONAL REGULATOR REDD-RELATED"/>
    <property type="match status" value="1"/>
</dbReference>
<dbReference type="PROSITE" id="PS51755">
    <property type="entry name" value="OMPR_PHOB"/>
    <property type="match status" value="1"/>
</dbReference>
<evidence type="ECO:0000256" key="2">
    <source>
        <dbReference type="ARBA" id="ARBA00023015"/>
    </source>
</evidence>
<dbReference type="SUPFAM" id="SSF46894">
    <property type="entry name" value="C-terminal effector domain of the bipartite response regulators"/>
    <property type="match status" value="1"/>
</dbReference>
<gene>
    <name evidence="8" type="ORF">JQS43_01950</name>
</gene>
<dbReference type="InterPro" id="IPR002182">
    <property type="entry name" value="NB-ARC"/>
</dbReference>
<dbReference type="Gene3D" id="3.40.50.300">
    <property type="entry name" value="P-loop containing nucleotide triphosphate hydrolases"/>
    <property type="match status" value="1"/>
</dbReference>
<dbReference type="InterPro" id="IPR016032">
    <property type="entry name" value="Sig_transdc_resp-reg_C-effctor"/>
</dbReference>
<accession>A0A895YGE1</accession>
<evidence type="ECO:0000256" key="4">
    <source>
        <dbReference type="ARBA" id="ARBA00023163"/>
    </source>
</evidence>
<dbReference type="Pfam" id="PF03704">
    <property type="entry name" value="BTAD"/>
    <property type="match status" value="1"/>
</dbReference>
<feature type="compositionally biased region" description="Pro residues" evidence="6">
    <location>
        <begin position="256"/>
        <end position="271"/>
    </location>
</feature>
<dbReference type="GO" id="GO:0003677">
    <property type="term" value="F:DNA binding"/>
    <property type="evidence" value="ECO:0007669"/>
    <property type="project" value="UniProtKB-UniRule"/>
</dbReference>
<dbReference type="InterPro" id="IPR011990">
    <property type="entry name" value="TPR-like_helical_dom_sf"/>
</dbReference>
<dbReference type="Pfam" id="PF00486">
    <property type="entry name" value="Trans_reg_C"/>
    <property type="match status" value="1"/>
</dbReference>
<dbReference type="SUPFAM" id="SSF52540">
    <property type="entry name" value="P-loop containing nucleoside triphosphate hydrolases"/>
    <property type="match status" value="1"/>
</dbReference>
<dbReference type="GO" id="GO:0006355">
    <property type="term" value="P:regulation of DNA-templated transcription"/>
    <property type="evidence" value="ECO:0007669"/>
    <property type="project" value="InterPro"/>
</dbReference>
<dbReference type="EMBL" id="CP070499">
    <property type="protein sequence ID" value="QSB15162.1"/>
    <property type="molecule type" value="Genomic_DNA"/>
</dbReference>
<evidence type="ECO:0000256" key="6">
    <source>
        <dbReference type="SAM" id="MobiDB-lite"/>
    </source>
</evidence>